<keyword evidence="2" id="KW-1185">Reference proteome</keyword>
<dbReference type="EMBL" id="BPLR01001102">
    <property type="protein sequence ID" value="GIY99983.1"/>
    <property type="molecule type" value="Genomic_DNA"/>
</dbReference>
<name>A0AAV4Y0D2_CAEEX</name>
<evidence type="ECO:0000313" key="1">
    <source>
        <dbReference type="EMBL" id="GIY99983.1"/>
    </source>
</evidence>
<comment type="caution">
    <text evidence="1">The sequence shown here is derived from an EMBL/GenBank/DDBJ whole genome shotgun (WGS) entry which is preliminary data.</text>
</comment>
<dbReference type="AlphaFoldDB" id="A0AAV4Y0D2"/>
<evidence type="ECO:0008006" key="3">
    <source>
        <dbReference type="Google" id="ProtNLM"/>
    </source>
</evidence>
<organism evidence="1 2">
    <name type="scientific">Caerostris extrusa</name>
    <name type="common">Bark spider</name>
    <name type="synonym">Caerostris bankana</name>
    <dbReference type="NCBI Taxonomy" id="172846"/>
    <lineage>
        <taxon>Eukaryota</taxon>
        <taxon>Metazoa</taxon>
        <taxon>Ecdysozoa</taxon>
        <taxon>Arthropoda</taxon>
        <taxon>Chelicerata</taxon>
        <taxon>Arachnida</taxon>
        <taxon>Araneae</taxon>
        <taxon>Araneomorphae</taxon>
        <taxon>Entelegynae</taxon>
        <taxon>Araneoidea</taxon>
        <taxon>Araneidae</taxon>
        <taxon>Caerostris</taxon>
    </lineage>
</organism>
<evidence type="ECO:0000313" key="2">
    <source>
        <dbReference type="Proteomes" id="UP001054945"/>
    </source>
</evidence>
<dbReference type="Proteomes" id="UP001054945">
    <property type="component" value="Unassembled WGS sequence"/>
</dbReference>
<protein>
    <recommendedName>
        <fullName evidence="3">Ribosomal protein S10</fullName>
    </recommendedName>
</protein>
<reference evidence="1 2" key="1">
    <citation type="submission" date="2021-06" db="EMBL/GenBank/DDBJ databases">
        <title>Caerostris extrusa draft genome.</title>
        <authorList>
            <person name="Kono N."/>
            <person name="Arakawa K."/>
        </authorList>
    </citation>
    <scope>NUCLEOTIDE SEQUENCE [LARGE SCALE GENOMIC DNA]</scope>
</reference>
<sequence>MRYNSLLRSPPILITTSERTKDFHLRKKNRRTKKKYPSGNSAINLHFLLQNQSISTRMKTPREYLSMLISKGSATITFSQSLTESQFIFPFLPCQCKKRELDIPLHLGRQKNAALSVNLLLLIKGILVEKENWKLLSSSSFSW</sequence>
<proteinExistence type="predicted"/>
<gene>
    <name evidence="1" type="ORF">CEXT_478611</name>
</gene>
<accession>A0AAV4Y0D2</accession>